<dbReference type="PROSITE" id="PS51782">
    <property type="entry name" value="LYSM"/>
    <property type="match status" value="4"/>
</dbReference>
<dbReference type="CDD" id="cd00118">
    <property type="entry name" value="LysM"/>
    <property type="match status" value="2"/>
</dbReference>
<evidence type="ECO:0000256" key="1">
    <source>
        <dbReference type="ARBA" id="ARBA00010062"/>
    </source>
</evidence>
<dbReference type="Proteomes" id="UP000620064">
    <property type="component" value="Unassembled WGS sequence"/>
</dbReference>
<name>A0ABQ2NHK4_9FLAO</name>
<dbReference type="Pfam" id="PF01476">
    <property type="entry name" value="LysM"/>
    <property type="match status" value="4"/>
</dbReference>
<dbReference type="SUPFAM" id="SSF54106">
    <property type="entry name" value="LysM domain"/>
    <property type="match status" value="3"/>
</dbReference>
<dbReference type="EMBL" id="BMLV01000002">
    <property type="protein sequence ID" value="GGP03032.1"/>
    <property type="molecule type" value="Genomic_DNA"/>
</dbReference>
<gene>
    <name evidence="4" type="ORF">GCM10010992_09810</name>
</gene>
<keyword evidence="2" id="KW-0732">Signal</keyword>
<dbReference type="InterPro" id="IPR036779">
    <property type="entry name" value="LysM_dom_sf"/>
</dbReference>
<reference evidence="5" key="1">
    <citation type="journal article" date="2019" name="Int. J. Syst. Evol. Microbiol.">
        <title>The Global Catalogue of Microorganisms (GCM) 10K type strain sequencing project: providing services to taxonomists for standard genome sequencing and annotation.</title>
        <authorList>
            <consortium name="The Broad Institute Genomics Platform"/>
            <consortium name="The Broad Institute Genome Sequencing Center for Infectious Disease"/>
            <person name="Wu L."/>
            <person name="Ma J."/>
        </authorList>
    </citation>
    <scope>NUCLEOTIDE SEQUENCE [LARGE SCALE GENOMIC DNA]</scope>
    <source>
        <strain evidence="5">CGMCC 1.7656</strain>
    </source>
</reference>
<evidence type="ECO:0000313" key="5">
    <source>
        <dbReference type="Proteomes" id="UP000620064"/>
    </source>
</evidence>
<feature type="domain" description="LysM" evidence="3">
    <location>
        <begin position="6"/>
        <end position="50"/>
    </location>
</feature>
<comment type="caution">
    <text evidence="4">The sequence shown here is derived from an EMBL/GenBank/DDBJ whole genome shotgun (WGS) entry which is preliminary data.</text>
</comment>
<evidence type="ECO:0000259" key="3">
    <source>
        <dbReference type="PROSITE" id="PS51782"/>
    </source>
</evidence>
<comment type="similarity">
    <text evidence="1">Belongs to the leucine-binding protein family.</text>
</comment>
<sequence length="626" mass="69828">MVFAQKTHTVVAKENPYSISKKYGISIDELYRLNPKVKDGKLNIGDVLVVSKRAEEKPKTTEKPSVSLSGNVTKIVLQPKQTIYGITKQYHIAEADLRKLNPELDSHLKIGDEVTLPAENVKKYADKNAFNRNFAVTIPAPIADTPKVDASTEKSNVDDSSYVIQPKDNYYKITKNFGISQKDLFEMNPGLEEKGLQPGAVIKVKKSVNSNSSVKETVALQDDNKPAKQASVSQEDEYQTYTVQDGDTVFGILNKFGITLDQLIAMNPRVTDGLKTGMVLKVKKLESAYVKKNEGALNVILMLPFGFEASDSKYRSMATDFLTGAKLAIERNASSGQKLEIKVVDAGSESSFRNSLSQINQENTDLIIGPFFKSNVLDVLDYVKSKKIPVVAPFANSPELRNFNNLVITETDEEVFADRIVKEVLQAYSDQKIYIVADNDSQNANYIKNNIKKQLKNSNIIIVNSAAEIQLDTNMMTGQSAPVMAILASKEENLGNEFAQRMMSLSSETTGVKAFSMYYHSVFDKEEESLRKANLVYLMDRKINTDGSFEKEILATYKKLYCKTPSKYAIIGFDVVNDILSRENSKGELFKQMSKTQTQLATKFEYVKSKEGAYVNTGCRVVRLIP</sequence>
<feature type="domain" description="LysM" evidence="3">
    <location>
        <begin position="73"/>
        <end position="116"/>
    </location>
</feature>
<dbReference type="PANTHER" id="PTHR33734">
    <property type="entry name" value="LYSM DOMAIN-CONTAINING GPI-ANCHORED PROTEIN 2"/>
    <property type="match status" value="1"/>
</dbReference>
<feature type="domain" description="LysM" evidence="3">
    <location>
        <begin position="239"/>
        <end position="282"/>
    </location>
</feature>
<feature type="domain" description="LysM" evidence="3">
    <location>
        <begin position="160"/>
        <end position="204"/>
    </location>
</feature>
<dbReference type="SMART" id="SM00257">
    <property type="entry name" value="LysM"/>
    <property type="match status" value="4"/>
</dbReference>
<dbReference type="InterPro" id="IPR028082">
    <property type="entry name" value="Peripla_BP_I"/>
</dbReference>
<protein>
    <recommendedName>
        <fullName evidence="3">LysM domain-containing protein</fullName>
    </recommendedName>
</protein>
<evidence type="ECO:0000256" key="2">
    <source>
        <dbReference type="ARBA" id="ARBA00022729"/>
    </source>
</evidence>
<dbReference type="InterPro" id="IPR028081">
    <property type="entry name" value="Leu-bd"/>
</dbReference>
<dbReference type="CDD" id="cd06268">
    <property type="entry name" value="PBP1_ABC_transporter_LIVBP-like"/>
    <property type="match status" value="1"/>
</dbReference>
<organism evidence="4 5">
    <name type="scientific">Cloacibacterium rupense</name>
    <dbReference type="NCBI Taxonomy" id="517423"/>
    <lineage>
        <taxon>Bacteria</taxon>
        <taxon>Pseudomonadati</taxon>
        <taxon>Bacteroidota</taxon>
        <taxon>Flavobacteriia</taxon>
        <taxon>Flavobacteriales</taxon>
        <taxon>Weeksellaceae</taxon>
    </lineage>
</organism>
<keyword evidence="5" id="KW-1185">Reference proteome</keyword>
<dbReference type="PANTHER" id="PTHR33734:SF22">
    <property type="entry name" value="MEMBRANE-BOUND LYTIC MUREIN TRANSGLYCOSYLASE D"/>
    <property type="match status" value="1"/>
</dbReference>
<dbReference type="Gene3D" id="3.10.350.10">
    <property type="entry name" value="LysM domain"/>
    <property type="match status" value="3"/>
</dbReference>
<dbReference type="InterPro" id="IPR018392">
    <property type="entry name" value="LysM"/>
</dbReference>
<accession>A0ABQ2NHK4</accession>
<dbReference type="Gene3D" id="3.40.50.2300">
    <property type="match status" value="2"/>
</dbReference>
<evidence type="ECO:0000313" key="4">
    <source>
        <dbReference type="EMBL" id="GGP03032.1"/>
    </source>
</evidence>
<dbReference type="SUPFAM" id="SSF53822">
    <property type="entry name" value="Periplasmic binding protein-like I"/>
    <property type="match status" value="1"/>
</dbReference>
<dbReference type="Pfam" id="PF13458">
    <property type="entry name" value="Peripla_BP_6"/>
    <property type="match status" value="1"/>
</dbReference>
<proteinExistence type="inferred from homology"/>